<organism evidence="2 3">
    <name type="scientific">Limimonas halophila</name>
    <dbReference type="NCBI Taxonomy" id="1082479"/>
    <lineage>
        <taxon>Bacteria</taxon>
        <taxon>Pseudomonadati</taxon>
        <taxon>Pseudomonadota</taxon>
        <taxon>Alphaproteobacteria</taxon>
        <taxon>Rhodospirillales</taxon>
        <taxon>Rhodovibrionaceae</taxon>
        <taxon>Limimonas</taxon>
    </lineage>
</organism>
<dbReference type="PANTHER" id="PTHR36973">
    <property type="entry name" value="SLL1456 PROTEIN-RELATED"/>
    <property type="match status" value="1"/>
</dbReference>
<dbReference type="InterPro" id="IPR029063">
    <property type="entry name" value="SAM-dependent_MTases_sf"/>
</dbReference>
<dbReference type="EMBL" id="FNCE01000006">
    <property type="protein sequence ID" value="SDG15631.1"/>
    <property type="molecule type" value="Genomic_DNA"/>
</dbReference>
<dbReference type="GO" id="GO:0008171">
    <property type="term" value="F:O-methyltransferase activity"/>
    <property type="evidence" value="ECO:0007669"/>
    <property type="project" value="TreeGrafter"/>
</dbReference>
<keyword evidence="2" id="KW-0808">Transferase</keyword>
<dbReference type="STRING" id="1082479.SAMN05216241_10643"/>
<dbReference type="Gene3D" id="3.40.50.150">
    <property type="entry name" value="Vaccinia Virus protein VP39"/>
    <property type="match status" value="1"/>
</dbReference>
<keyword evidence="3" id="KW-1185">Reference proteome</keyword>
<dbReference type="InterPro" id="IPR006342">
    <property type="entry name" value="FkbM_mtfrase"/>
</dbReference>
<dbReference type="Pfam" id="PF05050">
    <property type="entry name" value="Methyltransf_21"/>
    <property type="match status" value="1"/>
</dbReference>
<dbReference type="Proteomes" id="UP000199415">
    <property type="component" value="Unassembled WGS sequence"/>
</dbReference>
<accession>A0A1G7RY07</accession>
<evidence type="ECO:0000259" key="1">
    <source>
        <dbReference type="Pfam" id="PF05050"/>
    </source>
</evidence>
<dbReference type="RefSeq" id="WP_176758606.1">
    <property type="nucleotide sequence ID" value="NZ_FNCE01000006.1"/>
</dbReference>
<dbReference type="PANTHER" id="PTHR36973:SF4">
    <property type="entry name" value="NODULATION PROTEIN"/>
    <property type="match status" value="1"/>
</dbReference>
<evidence type="ECO:0000313" key="2">
    <source>
        <dbReference type="EMBL" id="SDG15631.1"/>
    </source>
</evidence>
<evidence type="ECO:0000313" key="3">
    <source>
        <dbReference type="Proteomes" id="UP000199415"/>
    </source>
</evidence>
<dbReference type="AlphaFoldDB" id="A0A1G7RY07"/>
<dbReference type="NCBIfam" id="TIGR01444">
    <property type="entry name" value="fkbM_fam"/>
    <property type="match status" value="1"/>
</dbReference>
<proteinExistence type="predicted"/>
<reference evidence="2 3" key="1">
    <citation type="submission" date="2016-10" db="EMBL/GenBank/DDBJ databases">
        <authorList>
            <person name="de Groot N.N."/>
        </authorList>
    </citation>
    <scope>NUCLEOTIDE SEQUENCE [LARGE SCALE GENOMIC DNA]</scope>
    <source>
        <strain evidence="2 3">DSM 25584</strain>
    </source>
</reference>
<name>A0A1G7RY07_9PROT</name>
<sequence>MRRAVKLARLLTRRPWRLGLRRGVAAAVEHANALRTLDAVTVIDVGANRGQFVLAARALLPGAHVHAVEPLAAPAEVLHRVAAALGGITVHRAAVAPERGRATMQVPARTDSASLLPVGARQTRVFPGTHAVRTETVRTAPLADLVPSAVLTPPVLLKLDVQGSELDTLRASTHLLPQIDWVLCECSDVELYAGQALRPAVEAYLADHGFQPVRSDNAVTHPAFGRVQADVLFARYAVSASSPAAESAASAS</sequence>
<dbReference type="InterPro" id="IPR053188">
    <property type="entry name" value="FkbM_Methyltransferase"/>
</dbReference>
<protein>
    <submittedName>
        <fullName evidence="2">Methyltransferase, FkbM family</fullName>
    </submittedName>
</protein>
<feature type="domain" description="Methyltransferase FkbM" evidence="1">
    <location>
        <begin position="44"/>
        <end position="211"/>
    </location>
</feature>
<gene>
    <name evidence="2" type="ORF">SAMN05216241_10643</name>
</gene>
<dbReference type="GO" id="GO:0032259">
    <property type="term" value="P:methylation"/>
    <property type="evidence" value="ECO:0007669"/>
    <property type="project" value="UniProtKB-KW"/>
</dbReference>
<keyword evidence="2" id="KW-0489">Methyltransferase</keyword>
<dbReference type="SUPFAM" id="SSF53335">
    <property type="entry name" value="S-adenosyl-L-methionine-dependent methyltransferases"/>
    <property type="match status" value="1"/>
</dbReference>